<feature type="chain" id="PRO_5024964870" evidence="1">
    <location>
        <begin position="42"/>
        <end position="126"/>
    </location>
</feature>
<evidence type="ECO:0000313" key="3">
    <source>
        <dbReference type="Proteomes" id="UP000325576"/>
    </source>
</evidence>
<accession>A0A5N5E485</accession>
<organism evidence="2 3">
    <name type="scientific">Rhodococcus erythropolis</name>
    <name type="common">Arthrobacter picolinophilus</name>
    <dbReference type="NCBI Taxonomy" id="1833"/>
    <lineage>
        <taxon>Bacteria</taxon>
        <taxon>Bacillati</taxon>
        <taxon>Actinomycetota</taxon>
        <taxon>Actinomycetes</taxon>
        <taxon>Mycobacteriales</taxon>
        <taxon>Nocardiaceae</taxon>
        <taxon>Rhodococcus</taxon>
        <taxon>Rhodococcus erythropolis group</taxon>
    </lineage>
</organism>
<reference evidence="2 3" key="1">
    <citation type="journal article" date="2017" name="Poromechanics V (2013)">
        <title>Genomic Characterization of the Arsenic-Tolerant Actinobacterium, &lt;i&gt;Rhodococcus erythropolis&lt;/i&gt; S43.</title>
        <authorList>
            <person name="Retamal-Morales G."/>
            <person name="Mehnert M."/>
            <person name="Schwabe R."/>
            <person name="Tischler D."/>
            <person name="Schloemann M."/>
            <person name="Levican G.J."/>
        </authorList>
    </citation>
    <scope>NUCLEOTIDE SEQUENCE [LARGE SCALE GENOMIC DNA]</scope>
    <source>
        <strain evidence="2 3">S43</strain>
    </source>
</reference>
<name>A0A5N5E485_RHOER</name>
<proteinExistence type="predicted"/>
<comment type="caution">
    <text evidence="2">The sequence shown here is derived from an EMBL/GenBank/DDBJ whole genome shotgun (WGS) entry which is preliminary data.</text>
</comment>
<dbReference type="Proteomes" id="UP000325576">
    <property type="component" value="Unassembled WGS sequence"/>
</dbReference>
<feature type="non-terminal residue" evidence="2">
    <location>
        <position position="126"/>
    </location>
</feature>
<dbReference type="AlphaFoldDB" id="A0A5N5E485"/>
<gene>
    <name evidence="2" type="ORF">BS297_14880</name>
</gene>
<evidence type="ECO:0000313" key="2">
    <source>
        <dbReference type="EMBL" id="KAB2584571.1"/>
    </source>
</evidence>
<sequence>MRLNLGAVVRRRRWARDVLAATAACALAISALLSVQTSASASELDEYVNLPLVNRNAEHGPGGVHPALPTDLGTLQALVEEARASGRSPESYAALLFQYRLVAATEAAGIDLSSWNPRAGVSANRT</sequence>
<protein>
    <submittedName>
        <fullName evidence="2">Uncharacterized protein</fullName>
    </submittedName>
</protein>
<evidence type="ECO:0000256" key="1">
    <source>
        <dbReference type="SAM" id="SignalP"/>
    </source>
</evidence>
<feature type="signal peptide" evidence="1">
    <location>
        <begin position="1"/>
        <end position="41"/>
    </location>
</feature>
<dbReference type="EMBL" id="MRBO01000422">
    <property type="protein sequence ID" value="KAB2584571.1"/>
    <property type="molecule type" value="Genomic_DNA"/>
</dbReference>
<keyword evidence="1" id="KW-0732">Signal</keyword>